<gene>
    <name evidence="2" type="ORF">B0T23DRAFT_346369</name>
</gene>
<dbReference type="RefSeq" id="XP_062688730.1">
    <property type="nucleotide sequence ID" value="XM_062835969.1"/>
</dbReference>
<feature type="compositionally biased region" description="Low complexity" evidence="1">
    <location>
        <begin position="32"/>
        <end position="49"/>
    </location>
</feature>
<evidence type="ECO:0000313" key="3">
    <source>
        <dbReference type="Proteomes" id="UP001285908"/>
    </source>
</evidence>
<keyword evidence="3" id="KW-1185">Reference proteome</keyword>
<organism evidence="2 3">
    <name type="scientific">Neurospora hispaniola</name>
    <dbReference type="NCBI Taxonomy" id="588809"/>
    <lineage>
        <taxon>Eukaryota</taxon>
        <taxon>Fungi</taxon>
        <taxon>Dikarya</taxon>
        <taxon>Ascomycota</taxon>
        <taxon>Pezizomycotina</taxon>
        <taxon>Sordariomycetes</taxon>
        <taxon>Sordariomycetidae</taxon>
        <taxon>Sordariales</taxon>
        <taxon>Sordariaceae</taxon>
        <taxon>Neurospora</taxon>
    </lineage>
</organism>
<dbReference type="Proteomes" id="UP001285908">
    <property type="component" value="Unassembled WGS sequence"/>
</dbReference>
<name>A0AAJ0HZL0_9PEZI</name>
<comment type="caution">
    <text evidence="2">The sequence shown here is derived from an EMBL/GenBank/DDBJ whole genome shotgun (WGS) entry which is preliminary data.</text>
</comment>
<protein>
    <submittedName>
        <fullName evidence="2">Uncharacterized protein</fullName>
    </submittedName>
</protein>
<dbReference type="AlphaFoldDB" id="A0AAJ0HZL0"/>
<feature type="region of interest" description="Disordered" evidence="1">
    <location>
        <begin position="173"/>
        <end position="193"/>
    </location>
</feature>
<feature type="compositionally biased region" description="Polar residues" evidence="1">
    <location>
        <begin position="13"/>
        <end position="31"/>
    </location>
</feature>
<dbReference type="GeneID" id="87873591"/>
<dbReference type="EMBL" id="JAULSX010000009">
    <property type="protein sequence ID" value="KAK3485967.1"/>
    <property type="molecule type" value="Genomic_DNA"/>
</dbReference>
<sequence>MPSKSRKKEKQMAKQTQKQEGVKTLQQKQQETTPAAPAPTCSSPSSPATQPIDPTQLDRRQFHKTALLQIKKLYTGVNSADTTQALLSFLNSLARFPDTLPCCHGGEHSSSYRHIWPHSPLEDMRAEGEEVKYWIHYLDLIKQWELRRREAQSWMKYYDAILGRIMEMQRGEEVVDGRVQEEERKREEKSAGDIYLDPEIEQGVINNMALADPDDPDRKLTKECNKGAEGSQPNNEAQDPEEKPDVRLSLDICRYLFKQLVPPDLDEEKHELSAEPCRLAFNQIIMTNADARQLTKNCIEGIEGLLDELQSEAEALRVGWTVEDAVEDSVCEDEDEDHHATSYDWMKDLMSAGKIGGEDGEIPVGLSEYWRYSKAYFHLYL</sequence>
<evidence type="ECO:0000313" key="2">
    <source>
        <dbReference type="EMBL" id="KAK3485967.1"/>
    </source>
</evidence>
<reference evidence="2 3" key="1">
    <citation type="journal article" date="2023" name="Mol. Phylogenet. Evol.">
        <title>Genome-scale phylogeny and comparative genomics of the fungal order Sordariales.</title>
        <authorList>
            <person name="Hensen N."/>
            <person name="Bonometti L."/>
            <person name="Westerberg I."/>
            <person name="Brannstrom I.O."/>
            <person name="Guillou S."/>
            <person name="Cros-Aarteil S."/>
            <person name="Calhoun S."/>
            <person name="Haridas S."/>
            <person name="Kuo A."/>
            <person name="Mondo S."/>
            <person name="Pangilinan J."/>
            <person name="Riley R."/>
            <person name="LaButti K."/>
            <person name="Andreopoulos B."/>
            <person name="Lipzen A."/>
            <person name="Chen C."/>
            <person name="Yan M."/>
            <person name="Daum C."/>
            <person name="Ng V."/>
            <person name="Clum A."/>
            <person name="Steindorff A."/>
            <person name="Ohm R.A."/>
            <person name="Martin F."/>
            <person name="Silar P."/>
            <person name="Natvig D.O."/>
            <person name="Lalanne C."/>
            <person name="Gautier V."/>
            <person name="Ament-Velasquez S.L."/>
            <person name="Kruys A."/>
            <person name="Hutchinson M.I."/>
            <person name="Powell A.J."/>
            <person name="Barry K."/>
            <person name="Miller A.N."/>
            <person name="Grigoriev I.V."/>
            <person name="Debuchy R."/>
            <person name="Gladieux P."/>
            <person name="Hiltunen Thoren M."/>
            <person name="Johannesson H."/>
        </authorList>
    </citation>
    <scope>NUCLEOTIDE SEQUENCE [LARGE SCALE GENOMIC DNA]</scope>
    <source>
        <strain evidence="2 3">FGSC 10403</strain>
    </source>
</reference>
<feature type="compositionally biased region" description="Basic and acidic residues" evidence="1">
    <location>
        <begin position="216"/>
        <end position="226"/>
    </location>
</feature>
<proteinExistence type="predicted"/>
<feature type="region of interest" description="Disordered" evidence="1">
    <location>
        <begin position="208"/>
        <end position="244"/>
    </location>
</feature>
<feature type="compositionally biased region" description="Basic and acidic residues" evidence="1">
    <location>
        <begin position="173"/>
        <end position="191"/>
    </location>
</feature>
<accession>A0AAJ0HZL0</accession>
<feature type="region of interest" description="Disordered" evidence="1">
    <location>
        <begin position="1"/>
        <end position="54"/>
    </location>
</feature>
<evidence type="ECO:0000256" key="1">
    <source>
        <dbReference type="SAM" id="MobiDB-lite"/>
    </source>
</evidence>